<dbReference type="PANTHER" id="PTHR47094:SF1">
    <property type="entry name" value="RING-TYPE E3 UBIQUITIN TRANSFERASE"/>
    <property type="match status" value="1"/>
</dbReference>
<dbReference type="GO" id="GO:0006511">
    <property type="term" value="P:ubiquitin-dependent protein catabolic process"/>
    <property type="evidence" value="ECO:0007669"/>
    <property type="project" value="TreeGrafter"/>
</dbReference>
<feature type="domain" description="RING-type" evidence="6">
    <location>
        <begin position="164"/>
        <end position="202"/>
    </location>
</feature>
<dbReference type="PROSITE" id="PS00518">
    <property type="entry name" value="ZF_RING_1"/>
    <property type="match status" value="1"/>
</dbReference>
<dbReference type="InterPro" id="IPR049627">
    <property type="entry name" value="SLX8"/>
</dbReference>
<dbReference type="PANTHER" id="PTHR47094">
    <property type="entry name" value="ELFLESS, ISOFORM B"/>
    <property type="match status" value="1"/>
</dbReference>
<dbReference type="GO" id="GO:0061630">
    <property type="term" value="F:ubiquitin protein ligase activity"/>
    <property type="evidence" value="ECO:0007669"/>
    <property type="project" value="InterPro"/>
</dbReference>
<accession>A0A9P5Y989</accession>
<keyword evidence="1" id="KW-0479">Metal-binding</keyword>
<dbReference type="GO" id="GO:0032183">
    <property type="term" value="F:SUMO binding"/>
    <property type="evidence" value="ECO:0007669"/>
    <property type="project" value="TreeGrafter"/>
</dbReference>
<dbReference type="EMBL" id="MU150253">
    <property type="protein sequence ID" value="KAF9464520.1"/>
    <property type="molecule type" value="Genomic_DNA"/>
</dbReference>
<evidence type="ECO:0000313" key="8">
    <source>
        <dbReference type="EMBL" id="KAF9464520.1"/>
    </source>
</evidence>
<dbReference type="Pfam" id="PF13639">
    <property type="entry name" value="zf-RING_2"/>
    <property type="match status" value="1"/>
</dbReference>
<dbReference type="SMART" id="SM00184">
    <property type="entry name" value="RING"/>
    <property type="match status" value="1"/>
</dbReference>
<gene>
    <name evidence="8" type="ORF">BDZ94DRAFT_1320909</name>
</gene>
<keyword evidence="9" id="KW-1185">Reference proteome</keyword>
<dbReference type="GO" id="GO:0033768">
    <property type="term" value="C:SUMO-targeted ubiquitin ligase complex"/>
    <property type="evidence" value="ECO:0007669"/>
    <property type="project" value="TreeGrafter"/>
</dbReference>
<protein>
    <recommendedName>
        <fullName evidence="10">RING-type domain-containing protein</fullName>
    </recommendedName>
</protein>
<dbReference type="PROSITE" id="PS50157">
    <property type="entry name" value="ZINC_FINGER_C2H2_2"/>
    <property type="match status" value="1"/>
</dbReference>
<keyword evidence="2 4" id="KW-0863">Zinc-finger</keyword>
<evidence type="ECO:0000256" key="1">
    <source>
        <dbReference type="ARBA" id="ARBA00022723"/>
    </source>
</evidence>
<evidence type="ECO:0000313" key="9">
    <source>
        <dbReference type="Proteomes" id="UP000807353"/>
    </source>
</evidence>
<dbReference type="Proteomes" id="UP000807353">
    <property type="component" value="Unassembled WGS sequence"/>
</dbReference>
<keyword evidence="3" id="KW-0862">Zinc</keyword>
<evidence type="ECO:0000256" key="2">
    <source>
        <dbReference type="ARBA" id="ARBA00022771"/>
    </source>
</evidence>
<comment type="caution">
    <text evidence="8">The sequence shown here is derived from an EMBL/GenBank/DDBJ whole genome shotgun (WGS) entry which is preliminary data.</text>
</comment>
<dbReference type="Pfam" id="PF12874">
    <property type="entry name" value="zf-met"/>
    <property type="match status" value="1"/>
</dbReference>
<evidence type="ECO:0000256" key="5">
    <source>
        <dbReference type="SAM" id="MobiDB-lite"/>
    </source>
</evidence>
<dbReference type="OrthoDB" id="6077919at2759"/>
<dbReference type="GO" id="GO:0140082">
    <property type="term" value="F:SUMO-ubiquitin ligase activity"/>
    <property type="evidence" value="ECO:0007669"/>
    <property type="project" value="TreeGrafter"/>
</dbReference>
<evidence type="ECO:0000256" key="4">
    <source>
        <dbReference type="PROSITE-ProRule" id="PRU00042"/>
    </source>
</evidence>
<feature type="region of interest" description="Disordered" evidence="5">
    <location>
        <begin position="87"/>
        <end position="109"/>
    </location>
</feature>
<dbReference type="InterPro" id="IPR017907">
    <property type="entry name" value="Znf_RING_CS"/>
</dbReference>
<dbReference type="GO" id="GO:0008270">
    <property type="term" value="F:zinc ion binding"/>
    <property type="evidence" value="ECO:0007669"/>
    <property type="project" value="UniProtKB-KW"/>
</dbReference>
<dbReference type="SUPFAM" id="SSF57667">
    <property type="entry name" value="beta-beta-alpha zinc fingers"/>
    <property type="match status" value="1"/>
</dbReference>
<sequence length="218" mass="24984">MSSPATSDFGQRYCSLCDEYFLTKESLKLHIQATRRHPYCTTCKRRFLNMNSLRNHFVYSSRHHYCRACDKSFKSGSGLRVHLEQSAFHTGDSDDEEDEDMERGVGWEDEVARNEDEAARLRQSEEDIAIESEEATTVKRRIGLLNLNRRKEVDNLPPVFRRNCPICLASPSSVSATRCGHIFCTPCIEYVVENTGMCPTCRKPGVMSQVRKIDISVY</sequence>
<dbReference type="PROSITE" id="PS50089">
    <property type="entry name" value="ZF_RING_2"/>
    <property type="match status" value="1"/>
</dbReference>
<dbReference type="Gene3D" id="3.30.160.60">
    <property type="entry name" value="Classic Zinc Finger"/>
    <property type="match status" value="1"/>
</dbReference>
<reference evidence="8" key="1">
    <citation type="submission" date="2020-11" db="EMBL/GenBank/DDBJ databases">
        <authorList>
            <consortium name="DOE Joint Genome Institute"/>
            <person name="Ahrendt S."/>
            <person name="Riley R."/>
            <person name="Andreopoulos W."/>
            <person name="Labutti K."/>
            <person name="Pangilinan J."/>
            <person name="Ruiz-Duenas F.J."/>
            <person name="Barrasa J.M."/>
            <person name="Sanchez-Garcia M."/>
            <person name="Camarero S."/>
            <person name="Miyauchi S."/>
            <person name="Serrano A."/>
            <person name="Linde D."/>
            <person name="Babiker R."/>
            <person name="Drula E."/>
            <person name="Ayuso-Fernandez I."/>
            <person name="Pacheco R."/>
            <person name="Padilla G."/>
            <person name="Ferreira P."/>
            <person name="Barriuso J."/>
            <person name="Kellner H."/>
            <person name="Castanera R."/>
            <person name="Alfaro M."/>
            <person name="Ramirez L."/>
            <person name="Pisabarro A.G."/>
            <person name="Kuo A."/>
            <person name="Tritt A."/>
            <person name="Lipzen A."/>
            <person name="He G."/>
            <person name="Yan M."/>
            <person name="Ng V."/>
            <person name="Cullen D."/>
            <person name="Martin F."/>
            <person name="Rosso M.-N."/>
            <person name="Henrissat B."/>
            <person name="Hibbett D."/>
            <person name="Martinez A.T."/>
            <person name="Grigoriev I.V."/>
        </authorList>
    </citation>
    <scope>NUCLEOTIDE SEQUENCE</scope>
    <source>
        <strain evidence="8">CBS 247.69</strain>
    </source>
</reference>
<proteinExistence type="predicted"/>
<dbReference type="SMART" id="SM00355">
    <property type="entry name" value="ZnF_C2H2"/>
    <property type="match status" value="3"/>
</dbReference>
<dbReference type="Gene3D" id="3.30.40.10">
    <property type="entry name" value="Zinc/RING finger domain, C3HC4 (zinc finger)"/>
    <property type="match status" value="1"/>
</dbReference>
<organism evidence="8 9">
    <name type="scientific">Collybia nuda</name>
    <dbReference type="NCBI Taxonomy" id="64659"/>
    <lineage>
        <taxon>Eukaryota</taxon>
        <taxon>Fungi</taxon>
        <taxon>Dikarya</taxon>
        <taxon>Basidiomycota</taxon>
        <taxon>Agaricomycotina</taxon>
        <taxon>Agaricomycetes</taxon>
        <taxon>Agaricomycetidae</taxon>
        <taxon>Agaricales</taxon>
        <taxon>Tricholomatineae</taxon>
        <taxon>Clitocybaceae</taxon>
        <taxon>Collybia</taxon>
    </lineage>
</organism>
<evidence type="ECO:0000259" key="6">
    <source>
        <dbReference type="PROSITE" id="PS50089"/>
    </source>
</evidence>
<dbReference type="InterPro" id="IPR001841">
    <property type="entry name" value="Znf_RING"/>
</dbReference>
<evidence type="ECO:0008006" key="10">
    <source>
        <dbReference type="Google" id="ProtNLM"/>
    </source>
</evidence>
<dbReference type="InterPro" id="IPR036236">
    <property type="entry name" value="Znf_C2H2_sf"/>
</dbReference>
<evidence type="ECO:0000256" key="3">
    <source>
        <dbReference type="ARBA" id="ARBA00022833"/>
    </source>
</evidence>
<feature type="domain" description="C2H2-type" evidence="7">
    <location>
        <begin position="64"/>
        <end position="94"/>
    </location>
</feature>
<evidence type="ECO:0000259" key="7">
    <source>
        <dbReference type="PROSITE" id="PS50157"/>
    </source>
</evidence>
<name>A0A9P5Y989_9AGAR</name>
<dbReference type="SUPFAM" id="SSF57850">
    <property type="entry name" value="RING/U-box"/>
    <property type="match status" value="1"/>
</dbReference>
<dbReference type="InterPro" id="IPR013087">
    <property type="entry name" value="Znf_C2H2_type"/>
</dbReference>
<dbReference type="InterPro" id="IPR013083">
    <property type="entry name" value="Znf_RING/FYVE/PHD"/>
</dbReference>
<dbReference type="AlphaFoldDB" id="A0A9P5Y989"/>